<keyword evidence="2" id="KW-0808">Transferase</keyword>
<dbReference type="AlphaFoldDB" id="A0A4Y9T639"/>
<dbReference type="PANTHER" id="PTHR45947">
    <property type="entry name" value="SULFOQUINOVOSYL TRANSFERASE SQD2"/>
    <property type="match status" value="1"/>
</dbReference>
<dbReference type="Gene3D" id="3.40.50.2000">
    <property type="entry name" value="Glycogen Phosphorylase B"/>
    <property type="match status" value="2"/>
</dbReference>
<name>A0A4Y9T639_9BURK</name>
<gene>
    <name evidence="2" type="ORF">E4O92_00045</name>
</gene>
<protein>
    <submittedName>
        <fullName evidence="2">Glycosyltransferase</fullName>
    </submittedName>
</protein>
<feature type="domain" description="Glycosyl transferase family 1" evidence="1">
    <location>
        <begin position="182"/>
        <end position="338"/>
    </location>
</feature>
<sequence>MKIALVTNGPAPYRIPALNRLAETPGISLHVIYCCKREPNREWNLPDSRYTSTYLRERIIRFRDTYIHNNPDVVKALRQAAPDVIITTGFNPTHLYAIGYGLYHGLPHVAMTDGTFDSEQCLSALHRWIRRFVYARSQAFIYASLGGKRLYASYGIPDERCFGACLCVDNSAYSSMPDQARPFDLLFCGRIEAVKNPFFALDVARRVAGRLGRPVSILFVGTGSLEQQLKQKALLYRDQVHASFNGFASQEQLPGLYQSARLFLFPSTFDPWGVVANEACAAGLPVLVSPHAGVAGELVLDGENGFVAELEPNLWTGHVLSLLTDPARYQQFSERSRQVVSRYTFDHASQGILTACLAAVSGEAAIRPA</sequence>
<dbReference type="Pfam" id="PF00534">
    <property type="entry name" value="Glycos_transf_1"/>
    <property type="match status" value="1"/>
</dbReference>
<evidence type="ECO:0000259" key="1">
    <source>
        <dbReference type="Pfam" id="PF00534"/>
    </source>
</evidence>
<dbReference type="PANTHER" id="PTHR45947:SF3">
    <property type="entry name" value="SULFOQUINOVOSYL TRANSFERASE SQD2"/>
    <property type="match status" value="1"/>
</dbReference>
<keyword evidence="3" id="KW-1185">Reference proteome</keyword>
<dbReference type="OrthoDB" id="8779556at2"/>
<evidence type="ECO:0000313" key="3">
    <source>
        <dbReference type="Proteomes" id="UP000297258"/>
    </source>
</evidence>
<dbReference type="InterPro" id="IPR050194">
    <property type="entry name" value="Glycosyltransferase_grp1"/>
</dbReference>
<dbReference type="Proteomes" id="UP000297258">
    <property type="component" value="Unassembled WGS sequence"/>
</dbReference>
<proteinExistence type="predicted"/>
<reference evidence="2 3" key="1">
    <citation type="submission" date="2019-03" db="EMBL/GenBank/DDBJ databases">
        <title>Draft genome of Massilia hortus sp. nov., a novel bacterial species of the Oxalobacteraceae family.</title>
        <authorList>
            <person name="Peta V."/>
            <person name="Raths R."/>
            <person name="Bucking H."/>
        </authorList>
    </citation>
    <scope>NUCLEOTIDE SEQUENCE [LARGE SCALE GENOMIC DNA]</scope>
    <source>
        <strain evidence="2 3">ONC3</strain>
    </source>
</reference>
<dbReference type="CDD" id="cd03801">
    <property type="entry name" value="GT4_PimA-like"/>
    <property type="match status" value="1"/>
</dbReference>
<accession>A0A4Y9T639</accession>
<dbReference type="RefSeq" id="WP_135187693.1">
    <property type="nucleotide sequence ID" value="NZ_SPUM01000001.1"/>
</dbReference>
<dbReference type="InterPro" id="IPR001296">
    <property type="entry name" value="Glyco_trans_1"/>
</dbReference>
<dbReference type="EMBL" id="SPUM01000001">
    <property type="protein sequence ID" value="TFW36316.1"/>
    <property type="molecule type" value="Genomic_DNA"/>
</dbReference>
<evidence type="ECO:0000313" key="2">
    <source>
        <dbReference type="EMBL" id="TFW36316.1"/>
    </source>
</evidence>
<organism evidence="2 3">
    <name type="scientific">Massilia horti</name>
    <dbReference type="NCBI Taxonomy" id="2562153"/>
    <lineage>
        <taxon>Bacteria</taxon>
        <taxon>Pseudomonadati</taxon>
        <taxon>Pseudomonadota</taxon>
        <taxon>Betaproteobacteria</taxon>
        <taxon>Burkholderiales</taxon>
        <taxon>Oxalobacteraceae</taxon>
        <taxon>Telluria group</taxon>
        <taxon>Massilia</taxon>
    </lineage>
</organism>
<dbReference type="SUPFAM" id="SSF53756">
    <property type="entry name" value="UDP-Glycosyltransferase/glycogen phosphorylase"/>
    <property type="match status" value="1"/>
</dbReference>
<comment type="caution">
    <text evidence="2">The sequence shown here is derived from an EMBL/GenBank/DDBJ whole genome shotgun (WGS) entry which is preliminary data.</text>
</comment>
<dbReference type="GO" id="GO:0016757">
    <property type="term" value="F:glycosyltransferase activity"/>
    <property type="evidence" value="ECO:0007669"/>
    <property type="project" value="InterPro"/>
</dbReference>